<evidence type="ECO:0000313" key="2">
    <source>
        <dbReference type="EMBL" id="MFD2732344.1"/>
    </source>
</evidence>
<sequence>MKSSLKKISKIILLLTVTGSSLFAQKADDVQVGNLLVSKIKVDGNTNDWTTPLKAINKTTGLSYTIANDAKNLYVVMQAVNVNDTRKILMGGITFSINEDGKKKTKEALVLTYPVITRNSRRAAFGGAGGAGGAARMGASFQNMTAEQRDSMQLSFGKRQIEAAKDIKIFGFKNITDTLVSIYNEYSIKAIASLNDKGIYTYEIAIPLELIPVDVNKEFGYNIKLNGLQLNFGGGENRPGGGGGGQVTAIRVQGGGGGFGGQAGGGNVEFQNLLSPTDFWGKYTIAK</sequence>
<keyword evidence="1" id="KW-0732">Signal</keyword>
<evidence type="ECO:0000313" key="3">
    <source>
        <dbReference type="Proteomes" id="UP001597546"/>
    </source>
</evidence>
<reference evidence="3" key="1">
    <citation type="journal article" date="2019" name="Int. J. Syst. Evol. Microbiol.">
        <title>The Global Catalogue of Microorganisms (GCM) 10K type strain sequencing project: providing services to taxonomists for standard genome sequencing and annotation.</title>
        <authorList>
            <consortium name="The Broad Institute Genomics Platform"/>
            <consortium name="The Broad Institute Genome Sequencing Center for Infectious Disease"/>
            <person name="Wu L."/>
            <person name="Ma J."/>
        </authorList>
    </citation>
    <scope>NUCLEOTIDE SEQUENCE [LARGE SCALE GENOMIC DNA]</scope>
    <source>
        <strain evidence="3">KCTC 42456</strain>
    </source>
</reference>
<proteinExistence type="predicted"/>
<dbReference type="RefSeq" id="WP_379044725.1">
    <property type="nucleotide sequence ID" value="NZ_JBHSKW010000047.1"/>
</dbReference>
<keyword evidence="3" id="KW-1185">Reference proteome</keyword>
<comment type="caution">
    <text evidence="2">The sequence shown here is derived from an EMBL/GenBank/DDBJ whole genome shotgun (WGS) entry which is preliminary data.</text>
</comment>
<name>A0ABW5TTY7_9SPHI</name>
<protein>
    <submittedName>
        <fullName evidence="2">Uncharacterized protein</fullName>
    </submittedName>
</protein>
<dbReference type="EMBL" id="JBHULV010000040">
    <property type="protein sequence ID" value="MFD2732344.1"/>
    <property type="molecule type" value="Genomic_DNA"/>
</dbReference>
<organism evidence="2 3">
    <name type="scientific">Pedobacter alpinus</name>
    <dbReference type="NCBI Taxonomy" id="1590643"/>
    <lineage>
        <taxon>Bacteria</taxon>
        <taxon>Pseudomonadati</taxon>
        <taxon>Bacteroidota</taxon>
        <taxon>Sphingobacteriia</taxon>
        <taxon>Sphingobacteriales</taxon>
        <taxon>Sphingobacteriaceae</taxon>
        <taxon>Pedobacter</taxon>
    </lineage>
</organism>
<gene>
    <name evidence="2" type="ORF">ACFSSE_11580</name>
</gene>
<accession>A0ABW5TTY7</accession>
<feature type="signal peptide" evidence="1">
    <location>
        <begin position="1"/>
        <end position="26"/>
    </location>
</feature>
<evidence type="ECO:0000256" key="1">
    <source>
        <dbReference type="SAM" id="SignalP"/>
    </source>
</evidence>
<feature type="chain" id="PRO_5047384349" evidence="1">
    <location>
        <begin position="27"/>
        <end position="287"/>
    </location>
</feature>
<dbReference type="Proteomes" id="UP001597546">
    <property type="component" value="Unassembled WGS sequence"/>
</dbReference>